<feature type="transmembrane region" description="Helical" evidence="5">
    <location>
        <begin position="214"/>
        <end position="235"/>
    </location>
</feature>
<dbReference type="CDD" id="cd10428">
    <property type="entry name" value="LFG_like"/>
    <property type="match status" value="1"/>
</dbReference>
<gene>
    <name evidence="6" type="primary">GRINA_0</name>
    <name evidence="6" type="ORF">GWK47_021494</name>
</gene>
<proteinExistence type="inferred from homology"/>
<evidence type="ECO:0000256" key="4">
    <source>
        <dbReference type="ARBA" id="ARBA00023136"/>
    </source>
</evidence>
<feature type="transmembrane region" description="Helical" evidence="5">
    <location>
        <begin position="96"/>
        <end position="116"/>
    </location>
</feature>
<protein>
    <submittedName>
        <fullName evidence="6">Protein lifeguard 1</fullName>
    </submittedName>
</protein>
<dbReference type="OrthoDB" id="7933078at2759"/>
<dbReference type="Pfam" id="PF01027">
    <property type="entry name" value="Bax1-I"/>
    <property type="match status" value="1"/>
</dbReference>
<feature type="transmembrane region" description="Helical" evidence="5">
    <location>
        <begin position="122"/>
        <end position="141"/>
    </location>
</feature>
<feature type="transmembrane region" description="Helical" evidence="5">
    <location>
        <begin position="177"/>
        <end position="194"/>
    </location>
</feature>
<feature type="transmembrane region" description="Helical" evidence="5">
    <location>
        <begin position="33"/>
        <end position="54"/>
    </location>
</feature>
<name>A0A8J4XRY1_CHIOP</name>
<evidence type="ECO:0000313" key="7">
    <source>
        <dbReference type="Proteomes" id="UP000770661"/>
    </source>
</evidence>
<keyword evidence="4 5" id="KW-0472">Membrane</keyword>
<comment type="subcellular location">
    <subcellularLocation>
        <location evidence="1">Membrane</location>
        <topology evidence="1">Multi-pass membrane protein</topology>
    </subcellularLocation>
</comment>
<organism evidence="6 7">
    <name type="scientific">Chionoecetes opilio</name>
    <name type="common">Atlantic snow crab</name>
    <name type="synonym">Cancer opilio</name>
    <dbReference type="NCBI Taxonomy" id="41210"/>
    <lineage>
        <taxon>Eukaryota</taxon>
        <taxon>Metazoa</taxon>
        <taxon>Ecdysozoa</taxon>
        <taxon>Arthropoda</taxon>
        <taxon>Crustacea</taxon>
        <taxon>Multicrustacea</taxon>
        <taxon>Malacostraca</taxon>
        <taxon>Eumalacostraca</taxon>
        <taxon>Eucarida</taxon>
        <taxon>Decapoda</taxon>
        <taxon>Pleocyemata</taxon>
        <taxon>Brachyura</taxon>
        <taxon>Eubrachyura</taxon>
        <taxon>Majoidea</taxon>
        <taxon>Majidae</taxon>
        <taxon>Chionoecetes</taxon>
    </lineage>
</organism>
<dbReference type="InterPro" id="IPR006214">
    <property type="entry name" value="Bax_inhibitor_1-related"/>
</dbReference>
<evidence type="ECO:0000256" key="3">
    <source>
        <dbReference type="ARBA" id="ARBA00022989"/>
    </source>
</evidence>
<keyword evidence="2 5" id="KW-0812">Transmembrane</keyword>
<dbReference type="AlphaFoldDB" id="A0A8J4XRY1"/>
<keyword evidence="7" id="KW-1185">Reference proteome</keyword>
<dbReference type="PANTHER" id="PTHR23291">
    <property type="entry name" value="BAX INHIBITOR-RELATED"/>
    <property type="match status" value="1"/>
</dbReference>
<evidence type="ECO:0000256" key="2">
    <source>
        <dbReference type="ARBA" id="ARBA00022692"/>
    </source>
</evidence>
<feature type="transmembrane region" description="Helical" evidence="5">
    <location>
        <begin position="66"/>
        <end position="84"/>
    </location>
</feature>
<reference evidence="6" key="1">
    <citation type="submission" date="2020-07" db="EMBL/GenBank/DDBJ databases">
        <title>The High-quality genome of the commercially important snow crab, Chionoecetes opilio.</title>
        <authorList>
            <person name="Jeong J.-H."/>
            <person name="Ryu S."/>
        </authorList>
    </citation>
    <scope>NUCLEOTIDE SEQUENCE</scope>
    <source>
        <strain evidence="6">MADBK_172401_WGS</strain>
        <tissue evidence="6">Digestive gland</tissue>
    </source>
</reference>
<accession>A0A8J4XRY1</accession>
<dbReference type="Proteomes" id="UP000770661">
    <property type="component" value="Unassembled WGS sequence"/>
</dbReference>
<evidence type="ECO:0000256" key="1">
    <source>
        <dbReference type="ARBA" id="ARBA00004141"/>
    </source>
</evidence>
<evidence type="ECO:0000313" key="6">
    <source>
        <dbReference type="EMBL" id="KAG0711071.1"/>
    </source>
</evidence>
<sequence length="240" mass="26403">MSYDYESYSDPLTSAGNMEFSDKSVRMGFIRKVYMILMAQLVVTFGMVAVFTLSSDVKNFVHGTPALFYVALAGTLICIIALSCCGNLRRRTPHNFIFLGIFTICEGFLLGTAASSFTSSEILIAVGVTLVVTLSLTLFAFQTKIDFTGCGIFVFVSLIVLLLFGILAIIFQNKILSMVYSCLGALLFCFYLVFDTQLMIGGSHKYSLSPEEYVFAALTLYLDVVNIFMYILSIIGGSRS</sequence>
<comment type="caution">
    <text evidence="6">The sequence shown here is derived from an EMBL/GenBank/DDBJ whole genome shotgun (WGS) entry which is preliminary data.</text>
</comment>
<keyword evidence="3 5" id="KW-1133">Transmembrane helix</keyword>
<comment type="similarity">
    <text evidence="5">Belongs to the BI1 family.</text>
</comment>
<evidence type="ECO:0000256" key="5">
    <source>
        <dbReference type="RuleBase" id="RU004379"/>
    </source>
</evidence>
<feature type="transmembrane region" description="Helical" evidence="5">
    <location>
        <begin position="153"/>
        <end position="171"/>
    </location>
</feature>
<dbReference type="EMBL" id="JACEEZ010023634">
    <property type="protein sequence ID" value="KAG0711071.1"/>
    <property type="molecule type" value="Genomic_DNA"/>
</dbReference>
<dbReference type="PANTHER" id="PTHR23291:SF47">
    <property type="entry name" value="TRANSMEMBRANE BAX INHIBITOR MOTIF CONTAINING 7"/>
    <property type="match status" value="1"/>
</dbReference>
<dbReference type="GO" id="GO:0016020">
    <property type="term" value="C:membrane"/>
    <property type="evidence" value="ECO:0007669"/>
    <property type="project" value="UniProtKB-SubCell"/>
</dbReference>